<dbReference type="CDD" id="cd06582">
    <property type="entry name" value="TM_PBP1_LivH_like"/>
    <property type="match status" value="1"/>
</dbReference>
<comment type="subcellular location">
    <subcellularLocation>
        <location evidence="1">Cell membrane</location>
        <topology evidence="1">Multi-pass membrane protein</topology>
    </subcellularLocation>
</comment>
<feature type="transmembrane region" description="Helical" evidence="9">
    <location>
        <begin position="491"/>
        <end position="511"/>
    </location>
</feature>
<evidence type="ECO:0000256" key="6">
    <source>
        <dbReference type="ARBA" id="ARBA00022989"/>
    </source>
</evidence>
<dbReference type="Pfam" id="PF02653">
    <property type="entry name" value="BPD_transp_2"/>
    <property type="match status" value="1"/>
</dbReference>
<dbReference type="Proteomes" id="UP000201613">
    <property type="component" value="Unassembled WGS sequence"/>
</dbReference>
<dbReference type="AlphaFoldDB" id="A0A238LJ29"/>
<evidence type="ECO:0000256" key="10">
    <source>
        <dbReference type="SAM" id="SignalP"/>
    </source>
</evidence>
<feature type="transmembrane region" description="Helical" evidence="9">
    <location>
        <begin position="613"/>
        <end position="631"/>
    </location>
</feature>
<dbReference type="PANTHER" id="PTHR11795">
    <property type="entry name" value="BRANCHED-CHAIN AMINO ACID TRANSPORT SYSTEM PERMEASE PROTEIN LIVH"/>
    <property type="match status" value="1"/>
</dbReference>
<dbReference type="EMBL" id="FXZK01000009">
    <property type="protein sequence ID" value="SMY09405.1"/>
    <property type="molecule type" value="Genomic_DNA"/>
</dbReference>
<dbReference type="GO" id="GO:0006865">
    <property type="term" value="P:amino acid transport"/>
    <property type="evidence" value="ECO:0007669"/>
    <property type="project" value="UniProtKB-KW"/>
</dbReference>
<comment type="similarity">
    <text evidence="8">Belongs to the binding-protein-dependent transport system permease family. LivHM subfamily.</text>
</comment>
<evidence type="ECO:0000256" key="8">
    <source>
        <dbReference type="ARBA" id="ARBA00037998"/>
    </source>
</evidence>
<dbReference type="InterPro" id="IPR017779">
    <property type="entry name" value="ABC_UrtB_bac"/>
</dbReference>
<dbReference type="GO" id="GO:0022857">
    <property type="term" value="F:transmembrane transporter activity"/>
    <property type="evidence" value="ECO:0007669"/>
    <property type="project" value="InterPro"/>
</dbReference>
<evidence type="ECO:0000313" key="11">
    <source>
        <dbReference type="EMBL" id="SMY09405.1"/>
    </source>
</evidence>
<sequence length="646" mass="69042">MLRALLICIAILFSAPAAFSQTLQEVLQANSGAVSSPSRGTVDSLIEALSANPPPGVPEFLEQWRDRNVWMRESDGMFFYAVEQGDGLVLTDIDTGAEQTIDDDAGFDQLRPNAGVRRVVGSALVQFLLSDPDIGRREAALTSISRDPSADQLAPLRASIEDEPDTDILARKVQLERQLTAQFGDTAAERIEAIEYLSGDLSVEVRGVLSQILNARQGVAPELPQDTNVARILEPGEDMTIDEAYALLVDADLAPSTVSPGDIKTALTERIEDGQVNGIPVATLNTDAARIAAYQSLVDAGEAAPFITPEERAAAAAAHVFYVSYTEPNSDITAAAEEAERAIAVRLGVGQATDLTLDALSLASIYFLAAIGLAITFGVMGVINMAHGEFIMMGAYTGYVVQLFIPDYTLSIIVALPLAFAVTFGAGVAMERLVIRWLYHRPLETLLATFGISIALQQLAKNIFGTQARPLTSPDWLAGAWVLNDVVQISYIRIAIFVLALIFLALILFILKRTRLGLEVRAVTQNPGMAASMGINPDRINMLTFGLGSGIAGIAGVAIGLYAKVTSEMGSDYIVQSFMTVVVGGVGNVWGTLAGASLIGFTQKGIEWFNPSNTLAAQTFMILFVILFIQFRPKGIVALKGRAAGD</sequence>
<dbReference type="OrthoDB" id="9807115at2"/>
<organism evidence="11 12">
    <name type="scientific">Flavimaricola marinus</name>
    <dbReference type="NCBI Taxonomy" id="1819565"/>
    <lineage>
        <taxon>Bacteria</taxon>
        <taxon>Pseudomonadati</taxon>
        <taxon>Pseudomonadota</taxon>
        <taxon>Alphaproteobacteria</taxon>
        <taxon>Rhodobacterales</taxon>
        <taxon>Paracoccaceae</taxon>
        <taxon>Flavimaricola</taxon>
    </lineage>
</organism>
<evidence type="ECO:0000256" key="2">
    <source>
        <dbReference type="ARBA" id="ARBA00022448"/>
    </source>
</evidence>
<keyword evidence="7 9" id="KW-0472">Membrane</keyword>
<gene>
    <name evidence="11" type="primary">livH_6</name>
    <name evidence="11" type="ORF">LOM8899_03572</name>
</gene>
<evidence type="ECO:0000313" key="12">
    <source>
        <dbReference type="Proteomes" id="UP000201613"/>
    </source>
</evidence>
<dbReference type="GO" id="GO:0005886">
    <property type="term" value="C:plasma membrane"/>
    <property type="evidence" value="ECO:0007669"/>
    <property type="project" value="UniProtKB-SubCell"/>
</dbReference>
<feature type="signal peptide" evidence="10">
    <location>
        <begin position="1"/>
        <end position="20"/>
    </location>
</feature>
<reference evidence="11 12" key="1">
    <citation type="submission" date="2017-05" db="EMBL/GenBank/DDBJ databases">
        <authorList>
            <person name="Song R."/>
            <person name="Chenine A.L."/>
            <person name="Ruprecht R.M."/>
        </authorList>
    </citation>
    <scope>NUCLEOTIDE SEQUENCE [LARGE SCALE GENOMIC DNA]</scope>
    <source>
        <strain evidence="11 12">CECT 8899</strain>
    </source>
</reference>
<feature type="transmembrane region" description="Helical" evidence="9">
    <location>
        <begin position="574"/>
        <end position="601"/>
    </location>
</feature>
<evidence type="ECO:0000256" key="1">
    <source>
        <dbReference type="ARBA" id="ARBA00004651"/>
    </source>
</evidence>
<keyword evidence="3" id="KW-1003">Cell membrane</keyword>
<keyword evidence="4 9" id="KW-0812">Transmembrane</keyword>
<protein>
    <submittedName>
        <fullName evidence="11">High-affinity branched-chain amino acid transport system permease protein LivH</fullName>
    </submittedName>
</protein>
<dbReference type="NCBIfam" id="TIGR03409">
    <property type="entry name" value="urea_trans_UrtB"/>
    <property type="match status" value="1"/>
</dbReference>
<evidence type="ECO:0000256" key="7">
    <source>
        <dbReference type="ARBA" id="ARBA00023136"/>
    </source>
</evidence>
<dbReference type="PANTHER" id="PTHR11795:SF447">
    <property type="entry name" value="ABC TRANSPORTER PERMEASE PROTEIN"/>
    <property type="match status" value="1"/>
</dbReference>
<evidence type="ECO:0000256" key="3">
    <source>
        <dbReference type="ARBA" id="ARBA00022475"/>
    </source>
</evidence>
<evidence type="ECO:0000256" key="5">
    <source>
        <dbReference type="ARBA" id="ARBA00022970"/>
    </source>
</evidence>
<dbReference type="InterPro" id="IPR001851">
    <property type="entry name" value="ABC_transp_permease"/>
</dbReference>
<keyword evidence="6 9" id="KW-1133">Transmembrane helix</keyword>
<proteinExistence type="inferred from homology"/>
<feature type="transmembrane region" description="Helical" evidence="9">
    <location>
        <begin position="412"/>
        <end position="430"/>
    </location>
</feature>
<dbReference type="RefSeq" id="WP_093993583.1">
    <property type="nucleotide sequence ID" value="NZ_FXZK01000009.1"/>
</dbReference>
<accession>A0A238LJ29</accession>
<evidence type="ECO:0000256" key="9">
    <source>
        <dbReference type="SAM" id="Phobius"/>
    </source>
</evidence>
<feature type="chain" id="PRO_5012828039" evidence="10">
    <location>
        <begin position="21"/>
        <end position="646"/>
    </location>
</feature>
<keyword evidence="10" id="KW-0732">Signal</keyword>
<name>A0A238LJ29_9RHOB</name>
<keyword evidence="2" id="KW-0813">Transport</keyword>
<feature type="transmembrane region" description="Helical" evidence="9">
    <location>
        <begin position="542"/>
        <end position="562"/>
    </location>
</feature>
<feature type="transmembrane region" description="Helical" evidence="9">
    <location>
        <begin position="363"/>
        <end position="383"/>
    </location>
</feature>
<keyword evidence="5" id="KW-0029">Amino-acid transport</keyword>
<evidence type="ECO:0000256" key="4">
    <source>
        <dbReference type="ARBA" id="ARBA00022692"/>
    </source>
</evidence>
<keyword evidence="12" id="KW-1185">Reference proteome</keyword>
<dbReference type="InterPro" id="IPR052157">
    <property type="entry name" value="BCAA_transport_permease"/>
</dbReference>